<dbReference type="RefSeq" id="WP_199389411.1">
    <property type="nucleotide sequence ID" value="NZ_JAEMHL010000005.1"/>
</dbReference>
<feature type="compositionally biased region" description="Basic and acidic residues" evidence="2">
    <location>
        <begin position="112"/>
        <end position="121"/>
    </location>
</feature>
<comment type="caution">
    <text evidence="3">The sequence shown here is derived from an EMBL/GenBank/DDBJ whole genome shotgun (WGS) entry which is preliminary data.</text>
</comment>
<dbReference type="EMBL" id="JAEMHL010000005">
    <property type="protein sequence ID" value="MBJ6750925.1"/>
    <property type="molecule type" value="Genomic_DNA"/>
</dbReference>
<dbReference type="Gene3D" id="1.25.40.10">
    <property type="entry name" value="Tetratricopeptide repeat domain"/>
    <property type="match status" value="1"/>
</dbReference>
<reference evidence="3 4" key="1">
    <citation type="submission" date="2020-12" db="EMBL/GenBank/DDBJ databases">
        <title>Geomonas sp. Red421, isolated from paddy soil.</title>
        <authorList>
            <person name="Xu Z."/>
            <person name="Zhang Z."/>
            <person name="Masuda Y."/>
            <person name="Itoh H."/>
            <person name="Senoo K."/>
        </authorList>
    </citation>
    <scope>NUCLEOTIDE SEQUENCE [LARGE SCALE GENOMIC DNA]</scope>
    <source>
        <strain evidence="3 4">Red421</strain>
    </source>
</reference>
<evidence type="ECO:0000256" key="1">
    <source>
        <dbReference type="SAM" id="Coils"/>
    </source>
</evidence>
<protein>
    <recommendedName>
        <fullName evidence="5">Tetratricopeptide repeat protein</fullName>
    </recommendedName>
</protein>
<dbReference type="SUPFAM" id="SSF48452">
    <property type="entry name" value="TPR-like"/>
    <property type="match status" value="1"/>
</dbReference>
<dbReference type="Proteomes" id="UP000614714">
    <property type="component" value="Unassembled WGS sequence"/>
</dbReference>
<feature type="region of interest" description="Disordered" evidence="2">
    <location>
        <begin position="111"/>
        <end position="133"/>
    </location>
</feature>
<gene>
    <name evidence="3" type="ORF">JFN91_11930</name>
</gene>
<organism evidence="3 4">
    <name type="scientific">Geomonas anaerohicana</name>
    <dbReference type="NCBI Taxonomy" id="2798583"/>
    <lineage>
        <taxon>Bacteria</taxon>
        <taxon>Pseudomonadati</taxon>
        <taxon>Thermodesulfobacteriota</taxon>
        <taxon>Desulfuromonadia</taxon>
        <taxon>Geobacterales</taxon>
        <taxon>Geobacteraceae</taxon>
        <taxon>Geomonas</taxon>
    </lineage>
</organism>
<keyword evidence="1" id="KW-0175">Coiled coil</keyword>
<evidence type="ECO:0000313" key="4">
    <source>
        <dbReference type="Proteomes" id="UP000614714"/>
    </source>
</evidence>
<keyword evidence="4" id="KW-1185">Reference proteome</keyword>
<evidence type="ECO:0000313" key="3">
    <source>
        <dbReference type="EMBL" id="MBJ6750925.1"/>
    </source>
</evidence>
<proteinExistence type="predicted"/>
<sequence>MDWQQDVANAEVLLRSVVTPSSERIISAIKKVNPTRLCLPDPDKKEGYRLKSQLQNLLLEHYGEAFQLVPHPCSPNVVLIKHLFLPSVDACHADLGALSAPALENVSIPGEEVGRKPVTEKRRQKMPAGSALSPRDSLRRAQQCLEEYDYITAEQEVAGIRAINPDDVSALCSAIMLLHQHVGAYQTAIDTLLAQPPHVLKDKRLRELLALAYHSNAMPAEAGAVFDSLHPSELGKEALVAYARLALRDGTARFARELLRLAETKDGLIAEFDELRREVEQLLTRKAEPVLQQAESAFSQGEWDQAVTLSRQALEEAKNLPKARRIIALVEAMKEQGELITLWQAFESSSNGKERQRLLGRLLERDKRSRARINTLLQVEKEKERHEFIEQRLRTLRQALRDEKWPECYDEVMWLSRQEDAVREYHDVIALSPLFEVLYRNKQLERTSRHDAQEAWITYIEAKKLFDAGRDREALPMLQKVRPVFRAVPCFNSMYHRVVAAQQAAATVEADRLLTDVRGGALSYQESLAHCNAARAAIDILPGESRAAYAAAIDDLLEQLKPSKDTEVLLEEYRQARMTGQTARASSLREMVTEPSALAAVDAEVDALMRIEVEPVPLVYSPDMEVDVAREHPGLQRVGSTDRHVFLGESETSVILIDFVEMTAWRLQSENFSGLGLIDDIADQHLFLFHERGTNRYWRAIMKGRESRFTALIDFTQALCLPEDTQVARAFLSSCKETEYFYVLKDPVKEKILCLGRMTLGLGRNSGPECNLRMEEIQGITRASSAPDHFAVGTKTAMWLTSRNLRMAPKFHLPWHVFGIDQRNRLIYLVHGPRLKACDYKWDLIQDYTHSICLGMSYGHSVRGICPETGTVLMTYKTGRGVFYNLETNEFSNQFSLSTFICTDVPSTWYYMEYSEETSSMRVKDITHEVSHLMKWEEIISMDNYQKIPDEALLDPLRRMLAGEDVVGLQNEN</sequence>
<feature type="coiled-coil region" evidence="1">
    <location>
        <begin position="258"/>
        <end position="285"/>
    </location>
</feature>
<evidence type="ECO:0000256" key="2">
    <source>
        <dbReference type="SAM" id="MobiDB-lite"/>
    </source>
</evidence>
<dbReference type="InterPro" id="IPR011990">
    <property type="entry name" value="TPR-like_helical_dom_sf"/>
</dbReference>
<accession>A0ABS0YF53</accession>
<name>A0ABS0YF53_9BACT</name>
<evidence type="ECO:0008006" key="5">
    <source>
        <dbReference type="Google" id="ProtNLM"/>
    </source>
</evidence>